<feature type="transmembrane region" description="Helical" evidence="1">
    <location>
        <begin position="100"/>
        <end position="118"/>
    </location>
</feature>
<dbReference type="EMBL" id="ML978069">
    <property type="protein sequence ID" value="KAF2015572.1"/>
    <property type="molecule type" value="Genomic_DNA"/>
</dbReference>
<dbReference type="PANTHER" id="PTHR42083:SF1">
    <property type="entry name" value="MARVEL DOMAIN-CONTAINING PROTEIN"/>
    <property type="match status" value="1"/>
</dbReference>
<protein>
    <recommendedName>
        <fullName evidence="4">MARVEL domain-containing protein</fullName>
    </recommendedName>
</protein>
<keyword evidence="3" id="KW-1185">Reference proteome</keyword>
<proteinExistence type="predicted"/>
<feature type="transmembrane region" description="Helical" evidence="1">
    <location>
        <begin position="72"/>
        <end position="94"/>
    </location>
</feature>
<keyword evidence="1" id="KW-0472">Membrane</keyword>
<organism evidence="2 3">
    <name type="scientific">Aaosphaeria arxii CBS 175.79</name>
    <dbReference type="NCBI Taxonomy" id="1450172"/>
    <lineage>
        <taxon>Eukaryota</taxon>
        <taxon>Fungi</taxon>
        <taxon>Dikarya</taxon>
        <taxon>Ascomycota</taxon>
        <taxon>Pezizomycotina</taxon>
        <taxon>Dothideomycetes</taxon>
        <taxon>Pleosporomycetidae</taxon>
        <taxon>Pleosporales</taxon>
        <taxon>Pleosporales incertae sedis</taxon>
        <taxon>Aaosphaeria</taxon>
    </lineage>
</organism>
<dbReference type="GeneID" id="54279011"/>
<sequence length="174" mass="19734">MRFLGGKLLGSMRGEKEGIKNEARASVTPTLILRIFIRLIQFALGVAVIGLYAQDLDRARRAGKYIDAKWAYAVAIGTWSALFAIVLAIVKQWFFCAIDHLTWFFYLVLFGIFGKMYISEDPEGNKGIIRMKNAVWVDLANMLLWMFTAAWGTFTFLKAHKARTQHTSRAPSHV</sequence>
<keyword evidence="1" id="KW-1133">Transmembrane helix</keyword>
<feature type="transmembrane region" description="Helical" evidence="1">
    <location>
        <begin position="31"/>
        <end position="52"/>
    </location>
</feature>
<keyword evidence="1" id="KW-0812">Transmembrane</keyword>
<feature type="transmembrane region" description="Helical" evidence="1">
    <location>
        <begin position="139"/>
        <end position="157"/>
    </location>
</feature>
<evidence type="ECO:0000256" key="1">
    <source>
        <dbReference type="SAM" id="Phobius"/>
    </source>
</evidence>
<evidence type="ECO:0000313" key="3">
    <source>
        <dbReference type="Proteomes" id="UP000799778"/>
    </source>
</evidence>
<reference evidence="2" key="1">
    <citation type="journal article" date="2020" name="Stud. Mycol.">
        <title>101 Dothideomycetes genomes: a test case for predicting lifestyles and emergence of pathogens.</title>
        <authorList>
            <person name="Haridas S."/>
            <person name="Albert R."/>
            <person name="Binder M."/>
            <person name="Bloem J."/>
            <person name="Labutti K."/>
            <person name="Salamov A."/>
            <person name="Andreopoulos B."/>
            <person name="Baker S."/>
            <person name="Barry K."/>
            <person name="Bills G."/>
            <person name="Bluhm B."/>
            <person name="Cannon C."/>
            <person name="Castanera R."/>
            <person name="Culley D."/>
            <person name="Daum C."/>
            <person name="Ezra D."/>
            <person name="Gonzalez J."/>
            <person name="Henrissat B."/>
            <person name="Kuo A."/>
            <person name="Liang C."/>
            <person name="Lipzen A."/>
            <person name="Lutzoni F."/>
            <person name="Magnuson J."/>
            <person name="Mondo S."/>
            <person name="Nolan M."/>
            <person name="Ohm R."/>
            <person name="Pangilinan J."/>
            <person name="Park H.-J."/>
            <person name="Ramirez L."/>
            <person name="Alfaro M."/>
            <person name="Sun H."/>
            <person name="Tritt A."/>
            <person name="Yoshinaga Y."/>
            <person name="Zwiers L.-H."/>
            <person name="Turgeon B."/>
            <person name="Goodwin S."/>
            <person name="Spatafora J."/>
            <person name="Crous P."/>
            <person name="Grigoriev I."/>
        </authorList>
    </citation>
    <scope>NUCLEOTIDE SEQUENCE</scope>
    <source>
        <strain evidence="2">CBS 175.79</strain>
    </source>
</reference>
<gene>
    <name evidence="2" type="ORF">BU24DRAFT_180603</name>
</gene>
<evidence type="ECO:0000313" key="2">
    <source>
        <dbReference type="EMBL" id="KAF2015572.1"/>
    </source>
</evidence>
<dbReference type="OrthoDB" id="5363290at2759"/>
<evidence type="ECO:0008006" key="4">
    <source>
        <dbReference type="Google" id="ProtNLM"/>
    </source>
</evidence>
<dbReference type="Proteomes" id="UP000799778">
    <property type="component" value="Unassembled WGS sequence"/>
</dbReference>
<dbReference type="RefSeq" id="XP_033383911.1">
    <property type="nucleotide sequence ID" value="XM_033521614.1"/>
</dbReference>
<dbReference type="AlphaFoldDB" id="A0A6A5XQX2"/>
<accession>A0A6A5XQX2</accession>
<dbReference type="PANTHER" id="PTHR42083">
    <property type="entry name" value="MARVEL DOMAIN-CONTAINING PROTEIN"/>
    <property type="match status" value="1"/>
</dbReference>
<name>A0A6A5XQX2_9PLEO</name>